<keyword evidence="2" id="KW-1015">Disulfide bond</keyword>
<dbReference type="NCBIfam" id="NF012200">
    <property type="entry name" value="choice_anch_D"/>
    <property type="match status" value="1"/>
</dbReference>
<dbReference type="InterPro" id="IPR013320">
    <property type="entry name" value="ConA-like_dom_sf"/>
</dbReference>
<dbReference type="Pfam" id="PF13385">
    <property type="entry name" value="Laminin_G_3"/>
    <property type="match status" value="1"/>
</dbReference>
<proteinExistence type="predicted"/>
<gene>
    <name evidence="5" type="ORF">Q764_07350</name>
</gene>
<dbReference type="GO" id="GO:0016020">
    <property type="term" value="C:membrane"/>
    <property type="evidence" value="ECO:0007669"/>
    <property type="project" value="InterPro"/>
</dbReference>
<evidence type="ECO:0000313" key="5">
    <source>
        <dbReference type="EMBL" id="KGO89578.1"/>
    </source>
</evidence>
<protein>
    <recommendedName>
        <fullName evidence="4">MAM domain-containing protein</fullName>
    </recommendedName>
</protein>
<dbReference type="SUPFAM" id="SSF49899">
    <property type="entry name" value="Concanavalin A-like lectins/glucanases"/>
    <property type="match status" value="1"/>
</dbReference>
<feature type="region of interest" description="Disordered" evidence="3">
    <location>
        <begin position="681"/>
        <end position="711"/>
    </location>
</feature>
<reference evidence="5 6" key="1">
    <citation type="submission" date="2013-09" db="EMBL/GenBank/DDBJ databases">
        <authorList>
            <person name="Zeng Z."/>
            <person name="Chen C."/>
        </authorList>
    </citation>
    <scope>NUCLEOTIDE SEQUENCE [LARGE SCALE GENOMIC DNA]</scope>
    <source>
        <strain evidence="5 6">GH29-5</strain>
    </source>
</reference>
<evidence type="ECO:0000256" key="3">
    <source>
        <dbReference type="SAM" id="MobiDB-lite"/>
    </source>
</evidence>
<dbReference type="OrthoDB" id="2582440at2"/>
<dbReference type="STRING" id="1121899.GCA_000430025_00590"/>
<comment type="caution">
    <text evidence="5">The sequence shown here is derived from an EMBL/GenBank/DDBJ whole genome shotgun (WGS) entry which is preliminary data.</text>
</comment>
<dbReference type="GO" id="GO:0004553">
    <property type="term" value="F:hydrolase activity, hydrolyzing O-glycosyl compounds"/>
    <property type="evidence" value="ECO:0007669"/>
    <property type="project" value="UniProtKB-ARBA"/>
</dbReference>
<evidence type="ECO:0000256" key="1">
    <source>
        <dbReference type="ARBA" id="ARBA00022729"/>
    </source>
</evidence>
<dbReference type="InterPro" id="IPR013783">
    <property type="entry name" value="Ig-like_fold"/>
</dbReference>
<dbReference type="Gene3D" id="2.60.120.260">
    <property type="entry name" value="Galactose-binding domain-like"/>
    <property type="match status" value="1"/>
</dbReference>
<dbReference type="eggNOG" id="COG3897">
    <property type="taxonomic scope" value="Bacteria"/>
</dbReference>
<dbReference type="PROSITE" id="PS50060">
    <property type="entry name" value="MAM_2"/>
    <property type="match status" value="1"/>
</dbReference>
<name>A0A0A2MDQ1_9FLAO</name>
<keyword evidence="1" id="KW-0732">Signal</keyword>
<feature type="compositionally biased region" description="Low complexity" evidence="3">
    <location>
        <begin position="1409"/>
        <end position="1427"/>
    </location>
</feature>
<dbReference type="InterPro" id="IPR026444">
    <property type="entry name" value="Secre_tail"/>
</dbReference>
<dbReference type="InterPro" id="IPR006558">
    <property type="entry name" value="LamG-like"/>
</dbReference>
<dbReference type="SMART" id="SM00560">
    <property type="entry name" value="LamGL"/>
    <property type="match status" value="1"/>
</dbReference>
<dbReference type="Pfam" id="PF18962">
    <property type="entry name" value="Por_Secre_tail"/>
    <property type="match status" value="1"/>
</dbReference>
<evidence type="ECO:0000313" key="6">
    <source>
        <dbReference type="Proteomes" id="UP000030121"/>
    </source>
</evidence>
<dbReference type="InterPro" id="IPR028974">
    <property type="entry name" value="TSP_type-3_rpt"/>
</dbReference>
<dbReference type="RefSeq" id="WP_026979376.1">
    <property type="nucleotide sequence ID" value="NZ_AUCZ01000003.1"/>
</dbReference>
<dbReference type="SUPFAM" id="SSF103647">
    <property type="entry name" value="TSP type-3 repeat"/>
    <property type="match status" value="1"/>
</dbReference>
<dbReference type="GO" id="GO:0005509">
    <property type="term" value="F:calcium ion binding"/>
    <property type="evidence" value="ECO:0007669"/>
    <property type="project" value="InterPro"/>
</dbReference>
<dbReference type="eggNOG" id="COG5384">
    <property type="taxonomic scope" value="Bacteria"/>
</dbReference>
<dbReference type="Gene3D" id="2.60.120.200">
    <property type="match status" value="1"/>
</dbReference>
<dbReference type="Gene3D" id="2.60.40.10">
    <property type="entry name" value="Immunoglobulins"/>
    <property type="match status" value="1"/>
</dbReference>
<evidence type="ECO:0000256" key="2">
    <source>
        <dbReference type="ARBA" id="ARBA00023157"/>
    </source>
</evidence>
<organism evidence="5 6">
    <name type="scientific">Flavobacterium suncheonense GH29-5 = DSM 17707</name>
    <dbReference type="NCBI Taxonomy" id="1121899"/>
    <lineage>
        <taxon>Bacteria</taxon>
        <taxon>Pseudomonadati</taxon>
        <taxon>Bacteroidota</taxon>
        <taxon>Flavobacteriia</taxon>
        <taxon>Flavobacteriales</taxon>
        <taxon>Flavobacteriaceae</taxon>
        <taxon>Flavobacterium</taxon>
    </lineage>
</organism>
<feature type="region of interest" description="Disordered" evidence="3">
    <location>
        <begin position="1406"/>
        <end position="1432"/>
    </location>
</feature>
<dbReference type="eggNOG" id="COG1345">
    <property type="taxonomic scope" value="Bacteria"/>
</dbReference>
<dbReference type="NCBIfam" id="TIGR04183">
    <property type="entry name" value="Por_Secre_tail"/>
    <property type="match status" value="1"/>
</dbReference>
<dbReference type="GO" id="GO:0005975">
    <property type="term" value="P:carbohydrate metabolic process"/>
    <property type="evidence" value="ECO:0007669"/>
    <property type="project" value="UniProtKB-ARBA"/>
</dbReference>
<dbReference type="EMBL" id="JRLW01000008">
    <property type="protein sequence ID" value="KGO89578.1"/>
    <property type="molecule type" value="Genomic_DNA"/>
</dbReference>
<dbReference type="eggNOG" id="COG3291">
    <property type="taxonomic scope" value="Bacteria"/>
</dbReference>
<dbReference type="Proteomes" id="UP000030121">
    <property type="component" value="Unassembled WGS sequence"/>
</dbReference>
<keyword evidence="6" id="KW-1185">Reference proteome</keyword>
<dbReference type="InterPro" id="IPR000998">
    <property type="entry name" value="MAM_dom"/>
</dbReference>
<feature type="domain" description="MAM" evidence="4">
    <location>
        <begin position="534"/>
        <end position="583"/>
    </location>
</feature>
<evidence type="ECO:0000259" key="4">
    <source>
        <dbReference type="PROSITE" id="PS50060"/>
    </source>
</evidence>
<sequence>MVRKTTSVIRNLLILLIFNLLSCIQIQAQTLITYQGFDGTPADVWGYTNTLNTGTIATSNLTSVSAPNSLRLGGSNNSGTGAANNDPFTTFNNVNISGYTNVVLNLSFSSNGTPDDNDDLYLDISYNNGATYPVSIKLIDGKANTAPDNLPYSHPASPGNTVGSPYSFSIPNGNTQVRVRIRFDELDNQSNTSDFYFIDNISLYGVPIGNNMTVTGSNNNPVPHNSLATTTNGTDFGTTQIITDPVIRTFIIKNIGSNPINLTGSPLVNITGSTDFTVIALPTTPIASLNNTTFQIRFIPSSIGIKNATVSIASNDSDENPYIFQIKGEGVQTFFDSDGDGILDNVDIDDDNDGIRDDVEENNCNAANGPKVNYKFLNETFGTGARTTINTTYNAITTYCYEDGSGGIDTPECPNLSTTDLNDGKYTVGPSAQIASWAASYWYTGPDHTGNPNGRMALFNASYEPGIFYTATISGALPNIPITYSFWVINLDRSNAPGIATRLRPDVRVEFRDMSNNLLTAINTGDIPPTNAANPTGDWYNFTANLNLNVTAFRVIFINNETGGTGNDLALDDIVISQTLCDLDNDGVADVFDLDADNDGIEDIIEVGLGNLSNGKGRMDVAWVDANGNGLHDSAEALIPLDTDGDGAPDYMDLDSDNDSIFDVDESWAGNIHAYPGFENGDGDINGDGVGDGPESETFRNKDTDGDGTTEGFGDGILDIYDYYVNGYGNLDQGSNVAPFLNYVLDADGDGIPNYLDVMSNGTTYDIAAGLYASLDANNDGIIDGNADIDHDGILDAFDTDTTRFGSPRNLERKLYIEFDGRNDYATDTSVIGTWPNASIMAWVNLNNAFNAEGMIFGQQNLRIGVDAQKRFMVVHNGTITKYNSALNTSQWIHLAAIYDSTNGLMKQYINGALVNSVAISGNLLPTTTLLTIGKNAVTNDRYFKGKIDEARLFNVALTDAELQKIVYQEIRNNAGQVRGEIIPKDVPGLPWANLIRYYRMDNYKDDVIDNHTTAAIDVTPGARIYNVKTIKVQEAPMPFVTEQPGNFATASHSVSKQIRGLDVDDYDWSIIHVKHNITSNINNIDLGMIVDPGTTITMTNDTKIHNDWYLKLDGKIDLEGRSQLLQTANSDLDVTSTGILERDQQGTGNLYNYNYWSPPVSTIASVTDNNTGFTVANVLKDGTNPASPQPITWIGGYDGAANPMRLARFWLYKFANLSQSYANWQQINENSVLQTGQGFTMKGSGIAIPPATTTQNYVFVGKPNNGLINHAGIQVGANNQNLIGNPYPSAIDANEFITDNLAGTTGTLYFWEHYPSNASHNLAEYQGGYAARNLVGGTIPVSPSEISGLGSSTRIPGRFIPVGQGFFIKGNAAGGQIIYRNNQRKFIKEDNVDSNVMFRNSQLSAKANNGNNNGNNGNNGNGNNNNDPVDNDGFARIRLGYNSATNLHRQLLIGFMNEHADEGYNLGYDGDVLDVQSNDAYFQLNDKKLQIQGVGTFKTEAIYPITVKASLTGKVEFMIDGLENFDNSQAIFIHDNLDNSYHNIRGSRYSVRIPAGETTSRFSLRFVNPMSHNPGHGNQKAEEPVTAYYNPSNQSINVSSLVQETTISEVTLFTVQGQKIKTIDTKNQKLQSVDIEGLDLATGIYIVQIKTSDAKILSEKILIQ</sequence>
<accession>A0A0A2MDQ1</accession>